<evidence type="ECO:0000313" key="10">
    <source>
        <dbReference type="EMBL" id="EYF03596.1"/>
    </source>
</evidence>
<comment type="subcellular location">
    <subcellularLocation>
        <location evidence="8">Cytoplasm</location>
    </subcellularLocation>
</comment>
<dbReference type="PROSITE" id="PS01326">
    <property type="entry name" value="DAP_EPIMERASE"/>
    <property type="match status" value="1"/>
</dbReference>
<feature type="binding site" evidence="8">
    <location>
        <position position="16"/>
    </location>
    <ligand>
        <name>substrate</name>
    </ligand>
</feature>
<comment type="function">
    <text evidence="8">Catalyzes the stereoinversion of LL-2,6-diaminopimelate (L,L-DAP) to meso-diaminopimelate (meso-DAP), a precursor of L-lysine and an essential component of the bacterial peptidoglycan.</text>
</comment>
<dbReference type="HAMAP" id="MF_00197">
    <property type="entry name" value="DAP_epimerase"/>
    <property type="match status" value="1"/>
</dbReference>
<comment type="subunit">
    <text evidence="8">Homodimer.</text>
</comment>
<comment type="similarity">
    <text evidence="2 8">Belongs to the diaminopimelate epimerase family.</text>
</comment>
<dbReference type="EMBL" id="ASRX01000044">
    <property type="protein sequence ID" value="EYF03596.1"/>
    <property type="molecule type" value="Genomic_DNA"/>
</dbReference>
<dbReference type="PANTHER" id="PTHR31689">
    <property type="entry name" value="DIAMINOPIMELATE EPIMERASE, CHLOROPLASTIC"/>
    <property type="match status" value="1"/>
</dbReference>
<evidence type="ECO:0000256" key="5">
    <source>
        <dbReference type="ARBA" id="ARBA00023154"/>
    </source>
</evidence>
<dbReference type="GO" id="GO:0005829">
    <property type="term" value="C:cytosol"/>
    <property type="evidence" value="ECO:0007669"/>
    <property type="project" value="TreeGrafter"/>
</dbReference>
<dbReference type="GO" id="GO:0008837">
    <property type="term" value="F:diaminopimelate epimerase activity"/>
    <property type="evidence" value="ECO:0007669"/>
    <property type="project" value="UniProtKB-UniRule"/>
</dbReference>
<dbReference type="STRING" id="1192034.CAP_5387"/>
<comment type="caution">
    <text evidence="8">Lacks conserved residue(s) required for the propagation of feature annotation.</text>
</comment>
<gene>
    <name evidence="8" type="primary">dapF</name>
    <name evidence="10" type="ORF">CAP_5387</name>
</gene>
<dbReference type="Gene3D" id="3.10.310.10">
    <property type="entry name" value="Diaminopimelate Epimerase, Chain A, domain 1"/>
    <property type="match status" value="2"/>
</dbReference>
<evidence type="ECO:0000256" key="3">
    <source>
        <dbReference type="ARBA" id="ARBA00013080"/>
    </source>
</evidence>
<dbReference type="GO" id="GO:0009089">
    <property type="term" value="P:lysine biosynthetic process via diaminopimelate"/>
    <property type="evidence" value="ECO:0007669"/>
    <property type="project" value="UniProtKB-UniRule"/>
</dbReference>
<feature type="binding site" evidence="8">
    <location>
        <position position="185"/>
    </location>
    <ligand>
        <name>substrate</name>
    </ligand>
</feature>
<evidence type="ECO:0000256" key="6">
    <source>
        <dbReference type="ARBA" id="ARBA00023235"/>
    </source>
</evidence>
<keyword evidence="11" id="KW-1185">Reference proteome</keyword>
<dbReference type="UniPathway" id="UPA00034">
    <property type="reaction ID" value="UER00025"/>
</dbReference>
<dbReference type="Pfam" id="PF01678">
    <property type="entry name" value="DAP_epimerase"/>
    <property type="match status" value="2"/>
</dbReference>
<comment type="pathway">
    <text evidence="1 8">Amino-acid biosynthesis; L-lysine biosynthesis via DAP pathway; DL-2,6-diaminopimelate from LL-2,6-diaminopimelate: step 1/1.</text>
</comment>
<keyword evidence="8" id="KW-0963">Cytoplasm</keyword>
<evidence type="ECO:0000256" key="8">
    <source>
        <dbReference type="HAMAP-Rule" id="MF_00197"/>
    </source>
</evidence>
<feature type="site" description="Could be important to modulate the pK values of the two catalytic cysteine residues" evidence="8">
    <location>
        <position position="157"/>
    </location>
</feature>
<evidence type="ECO:0000256" key="1">
    <source>
        <dbReference type="ARBA" id="ARBA00005196"/>
    </source>
</evidence>
<proteinExistence type="inferred from homology"/>
<dbReference type="AlphaFoldDB" id="A0A017T4X5"/>
<dbReference type="OrthoDB" id="9805408at2"/>
<feature type="binding site" evidence="8">
    <location>
        <begin position="203"/>
        <end position="204"/>
    </location>
    <ligand>
        <name>substrate</name>
    </ligand>
</feature>
<keyword evidence="6 8" id="KW-0413">Isomerase</keyword>
<dbReference type="InterPro" id="IPR018510">
    <property type="entry name" value="DAP_epimerase_AS"/>
</dbReference>
<comment type="caution">
    <text evidence="10">The sequence shown here is derived from an EMBL/GenBank/DDBJ whole genome shotgun (WGS) entry which is preliminary data.</text>
</comment>
<dbReference type="InterPro" id="IPR001653">
    <property type="entry name" value="DAP_epimerase_DapF"/>
</dbReference>
<dbReference type="EC" id="5.1.1.7" evidence="3 8"/>
<feature type="site" description="Could be important to modulate the pK values of the two catalytic cysteine residues" evidence="8">
    <location>
        <position position="203"/>
    </location>
</feature>
<reference evidence="10 11" key="1">
    <citation type="submission" date="2013-05" db="EMBL/GenBank/DDBJ databases">
        <title>Genome assembly of Chondromyces apiculatus DSM 436.</title>
        <authorList>
            <person name="Sharma G."/>
            <person name="Khatri I."/>
            <person name="Kaur C."/>
            <person name="Mayilraj S."/>
            <person name="Subramanian S."/>
        </authorList>
    </citation>
    <scope>NUCLEOTIDE SEQUENCE [LARGE SCALE GENOMIC DNA]</scope>
    <source>
        <strain evidence="10 11">DSM 436</strain>
    </source>
</reference>
<dbReference type="RefSeq" id="WP_044245707.1">
    <property type="nucleotide sequence ID" value="NZ_ASRX01000044.1"/>
</dbReference>
<feature type="binding site" evidence="8">
    <location>
        <position position="63"/>
    </location>
    <ligand>
        <name>substrate</name>
    </ligand>
</feature>
<organism evidence="10 11">
    <name type="scientific">Chondromyces apiculatus DSM 436</name>
    <dbReference type="NCBI Taxonomy" id="1192034"/>
    <lineage>
        <taxon>Bacteria</taxon>
        <taxon>Pseudomonadati</taxon>
        <taxon>Myxococcota</taxon>
        <taxon>Polyangia</taxon>
        <taxon>Polyangiales</taxon>
        <taxon>Polyangiaceae</taxon>
        <taxon>Chondromyces</taxon>
    </lineage>
</organism>
<keyword evidence="5 8" id="KW-0457">Lysine biosynthesis</keyword>
<accession>A0A017T4X5</accession>
<evidence type="ECO:0000313" key="11">
    <source>
        <dbReference type="Proteomes" id="UP000019678"/>
    </source>
</evidence>
<protein>
    <recommendedName>
        <fullName evidence="3 8">Diaminopimelate epimerase</fullName>
        <shortName evidence="8">DAP epimerase</shortName>
        <ecNumber evidence="3 8">5.1.1.7</ecNumber>
    </recommendedName>
    <alternativeName>
        <fullName evidence="8">PLP-independent amino acid racemase</fullName>
    </alternativeName>
</protein>
<feature type="binding site" evidence="8">
    <location>
        <begin position="73"/>
        <end position="74"/>
    </location>
    <ligand>
        <name>substrate</name>
    </ligand>
</feature>
<feature type="active site" description="Proton donor" evidence="8">
    <location>
        <position position="72"/>
    </location>
</feature>
<dbReference type="Proteomes" id="UP000019678">
    <property type="component" value="Unassembled WGS sequence"/>
</dbReference>
<evidence type="ECO:0000256" key="4">
    <source>
        <dbReference type="ARBA" id="ARBA00022605"/>
    </source>
</evidence>
<dbReference type="PANTHER" id="PTHR31689:SF0">
    <property type="entry name" value="DIAMINOPIMELATE EPIMERASE"/>
    <property type="match status" value="1"/>
</dbReference>
<comment type="catalytic activity">
    <reaction evidence="7 8">
        <text>(2S,6S)-2,6-diaminopimelate = meso-2,6-diaminopimelate</text>
        <dbReference type="Rhea" id="RHEA:15393"/>
        <dbReference type="ChEBI" id="CHEBI:57609"/>
        <dbReference type="ChEBI" id="CHEBI:57791"/>
        <dbReference type="EC" id="5.1.1.7"/>
    </reaction>
</comment>
<evidence type="ECO:0000256" key="7">
    <source>
        <dbReference type="ARBA" id="ARBA00051712"/>
    </source>
</evidence>
<dbReference type="NCBIfam" id="TIGR00652">
    <property type="entry name" value="DapF"/>
    <property type="match status" value="1"/>
</dbReference>
<feature type="binding site" evidence="8">
    <location>
        <position position="155"/>
    </location>
    <ligand>
        <name>substrate</name>
    </ligand>
</feature>
<keyword evidence="4 8" id="KW-0028">Amino-acid biosynthesis</keyword>
<feature type="binding site" evidence="8">
    <location>
        <begin position="213"/>
        <end position="214"/>
    </location>
    <ligand>
        <name>substrate</name>
    </ligand>
</feature>
<sequence length="272" mass="28783">MSGKAWPFEKWEGLGNDFIVVEGLPMSVELARTLCDRRFGIGADGVLVVRVDPEAAPRMQVWNADGSRPEMCGNGLRCVAAWLVDHGRVATGDGLRIQTDAGERRCDIVAAGPDLYQVTVDMGRARLTGPLVIPAEGAKGAEVQEHRFTCVDMGNPHAVTFAPHPPKAIDTLAPRVATLPPEGTNVELCRMTGPRRIEVLVWERGVGRTLACGTGACAVAAVACDQGLTPYGEPLDVVLPGGALTIQVAAGTRALTMRGPARRVFVGEVVTA</sequence>
<dbReference type="eggNOG" id="COG0253">
    <property type="taxonomic scope" value="Bacteria"/>
</dbReference>
<name>A0A017T4X5_9BACT</name>
<feature type="active site" evidence="9">
    <location>
        <position position="72"/>
    </location>
</feature>
<feature type="active site" description="Proton acceptor" evidence="8">
    <location>
        <position position="212"/>
    </location>
</feature>
<dbReference type="SUPFAM" id="SSF54506">
    <property type="entry name" value="Diaminopimelate epimerase-like"/>
    <property type="match status" value="2"/>
</dbReference>
<evidence type="ECO:0000256" key="2">
    <source>
        <dbReference type="ARBA" id="ARBA00010219"/>
    </source>
</evidence>
<evidence type="ECO:0000256" key="9">
    <source>
        <dbReference type="PROSITE-ProRule" id="PRU10125"/>
    </source>
</evidence>